<reference evidence="1" key="1">
    <citation type="submission" date="2021-10" db="EMBL/GenBank/DDBJ databases">
        <title>Tropical sea cucumber genome reveals ecological adaptation and Cuvierian tubules defense mechanism.</title>
        <authorList>
            <person name="Chen T."/>
        </authorList>
    </citation>
    <scope>NUCLEOTIDE SEQUENCE</scope>
    <source>
        <strain evidence="1">Nanhai2018</strain>
        <tissue evidence="1">Muscle</tissue>
    </source>
</reference>
<evidence type="ECO:0000313" key="2">
    <source>
        <dbReference type="Proteomes" id="UP001152320"/>
    </source>
</evidence>
<evidence type="ECO:0000313" key="1">
    <source>
        <dbReference type="EMBL" id="KAJ8033272.1"/>
    </source>
</evidence>
<gene>
    <name evidence="1" type="ORF">HOLleu_23455</name>
</gene>
<organism evidence="1 2">
    <name type="scientific">Holothuria leucospilota</name>
    <name type="common">Black long sea cucumber</name>
    <name type="synonym">Mertensiothuria leucospilota</name>
    <dbReference type="NCBI Taxonomy" id="206669"/>
    <lineage>
        <taxon>Eukaryota</taxon>
        <taxon>Metazoa</taxon>
        <taxon>Echinodermata</taxon>
        <taxon>Eleutherozoa</taxon>
        <taxon>Echinozoa</taxon>
        <taxon>Holothuroidea</taxon>
        <taxon>Aspidochirotacea</taxon>
        <taxon>Aspidochirotida</taxon>
        <taxon>Holothuriidae</taxon>
        <taxon>Holothuria</taxon>
    </lineage>
</organism>
<protein>
    <submittedName>
        <fullName evidence="1">Uncharacterized protein</fullName>
    </submittedName>
</protein>
<proteinExistence type="predicted"/>
<dbReference type="EMBL" id="JAIZAY010000011">
    <property type="protein sequence ID" value="KAJ8033272.1"/>
    <property type="molecule type" value="Genomic_DNA"/>
</dbReference>
<name>A0A9Q1BUW1_HOLLE</name>
<dbReference type="Proteomes" id="UP001152320">
    <property type="component" value="Chromosome 11"/>
</dbReference>
<accession>A0A9Q1BUW1</accession>
<comment type="caution">
    <text evidence="1">The sequence shown here is derived from an EMBL/GenBank/DDBJ whole genome shotgun (WGS) entry which is preliminary data.</text>
</comment>
<keyword evidence="2" id="KW-1185">Reference proteome</keyword>
<dbReference type="AlphaFoldDB" id="A0A9Q1BUW1"/>
<sequence>MKLFLTHPYQCFYNTAMSEINILFVLNYKKTTTHSFSKIPGLRFRYLKRMGS</sequence>